<dbReference type="InterPro" id="IPR019826">
    <property type="entry name" value="Carboxylesterase_B_AS"/>
</dbReference>
<gene>
    <name evidence="6" type="ORF">TRIADDRAFT_34819</name>
</gene>
<dbReference type="Gene3D" id="3.40.50.1820">
    <property type="entry name" value="alpha/beta hydrolase"/>
    <property type="match status" value="1"/>
</dbReference>
<dbReference type="InParanoid" id="B3SF12"/>
<dbReference type="GeneID" id="6760045"/>
<keyword evidence="3 4" id="KW-0378">Hydrolase</keyword>
<organism evidence="6 7">
    <name type="scientific">Trichoplax adhaerens</name>
    <name type="common">Trichoplax reptans</name>
    <dbReference type="NCBI Taxonomy" id="10228"/>
    <lineage>
        <taxon>Eukaryota</taxon>
        <taxon>Metazoa</taxon>
        <taxon>Placozoa</taxon>
        <taxon>Uniplacotomia</taxon>
        <taxon>Trichoplacea</taxon>
        <taxon>Trichoplacidae</taxon>
        <taxon>Trichoplax</taxon>
    </lineage>
</organism>
<dbReference type="RefSeq" id="XP_002118831.1">
    <property type="nucleotide sequence ID" value="XM_002118795.2"/>
</dbReference>
<sequence>ISEDCLYLNIFTSNPSNTGNMSVLVFIHGGGYTSGSGARWHGQILAAHEDIVVITINYRLGVLGFMSSAIQANLGLLDQSLALQWVKDNIENFGGNPQHITIAGNSAGASSAMYHMVMPSSKGLFRGAIFQSGPYGAIPSFIKSRTSLPITLKDAEISFKRFSSAANCTKSTASETVNCLQVLTIQQLVNLQYSLQSNYPALISPFADGSNVQEVLYTAIPAGRFHKANVMMGTTLNDGYFGLILLPNSVNVAKGISRQDFMSITSNAFPFANQGVKLSIQYQYTNWSNFNSPISNRDQYGEIINDFIFALPNEYYADQFSRYIPTYSYIFAHRTSGTFRPTYLKVVHSMEMPYAFSYAIDRPADYSTTFNAEEKDLCKYIMSYWGSFIRNGLVPMLEFYN</sequence>
<keyword evidence="2" id="KW-0719">Serine esterase</keyword>
<dbReference type="PROSITE" id="PS00122">
    <property type="entry name" value="CARBOXYLESTERASE_B_1"/>
    <property type="match status" value="1"/>
</dbReference>
<feature type="domain" description="Carboxylesterase type B" evidence="5">
    <location>
        <begin position="2"/>
        <end position="392"/>
    </location>
</feature>
<evidence type="ECO:0000256" key="3">
    <source>
        <dbReference type="ARBA" id="ARBA00022801"/>
    </source>
</evidence>
<evidence type="ECO:0000313" key="7">
    <source>
        <dbReference type="Proteomes" id="UP000009022"/>
    </source>
</evidence>
<keyword evidence="7" id="KW-1185">Reference proteome</keyword>
<evidence type="ECO:0000256" key="1">
    <source>
        <dbReference type="ARBA" id="ARBA00005964"/>
    </source>
</evidence>
<dbReference type="PANTHER" id="PTHR43918">
    <property type="entry name" value="ACETYLCHOLINESTERASE"/>
    <property type="match status" value="1"/>
</dbReference>
<dbReference type="SUPFAM" id="SSF53474">
    <property type="entry name" value="alpha/beta-Hydrolases"/>
    <property type="match status" value="1"/>
</dbReference>
<dbReference type="EMBL" id="DS985808">
    <property type="protein sequence ID" value="EDV18683.1"/>
    <property type="molecule type" value="Genomic_DNA"/>
</dbReference>
<dbReference type="InterPro" id="IPR050654">
    <property type="entry name" value="AChE-related_enzymes"/>
</dbReference>
<dbReference type="InterPro" id="IPR002018">
    <property type="entry name" value="CarbesteraseB"/>
</dbReference>
<dbReference type="Pfam" id="PF00135">
    <property type="entry name" value="COesterase"/>
    <property type="match status" value="1"/>
</dbReference>
<dbReference type="KEGG" id="tad:TRIADDRAFT_34819"/>
<dbReference type="FunCoup" id="B3SF12">
    <property type="interactions" value="228"/>
</dbReference>
<dbReference type="PANTHER" id="PTHR43918:SF4">
    <property type="entry name" value="CARBOXYLIC ESTER HYDROLASE"/>
    <property type="match status" value="1"/>
</dbReference>
<name>B3SF12_TRIAD</name>
<dbReference type="EC" id="3.1.1.-" evidence="4"/>
<protein>
    <recommendedName>
        <fullName evidence="4">Carboxylic ester hydrolase</fullName>
        <ecNumber evidence="4">3.1.1.-</ecNumber>
    </recommendedName>
</protein>
<evidence type="ECO:0000259" key="5">
    <source>
        <dbReference type="Pfam" id="PF00135"/>
    </source>
</evidence>
<dbReference type="STRING" id="10228.B3SF12"/>
<dbReference type="eggNOG" id="KOG4389">
    <property type="taxonomic scope" value="Eukaryota"/>
</dbReference>
<dbReference type="CTD" id="6760045"/>
<dbReference type="ESTHER" id="triad-b3sf12">
    <property type="family name" value="Cholinesterase-like"/>
</dbReference>
<dbReference type="Proteomes" id="UP000009022">
    <property type="component" value="Unassembled WGS sequence"/>
</dbReference>
<dbReference type="OMA" id="ASETVNC"/>
<comment type="similarity">
    <text evidence="1 4">Belongs to the type-B carboxylesterase/lipase family.</text>
</comment>
<feature type="non-terminal residue" evidence="6">
    <location>
        <position position="1"/>
    </location>
</feature>
<accession>B3SF12</accession>
<dbReference type="AlphaFoldDB" id="B3SF12"/>
<dbReference type="GO" id="GO:0052689">
    <property type="term" value="F:carboxylic ester hydrolase activity"/>
    <property type="evidence" value="ECO:0007669"/>
    <property type="project" value="UniProtKB-KW"/>
</dbReference>
<dbReference type="HOGENOM" id="CLU_006586_13_0_1"/>
<evidence type="ECO:0000256" key="4">
    <source>
        <dbReference type="RuleBase" id="RU361235"/>
    </source>
</evidence>
<dbReference type="OrthoDB" id="3200163at2759"/>
<dbReference type="PhylomeDB" id="B3SF12"/>
<evidence type="ECO:0000256" key="2">
    <source>
        <dbReference type="ARBA" id="ARBA00022487"/>
    </source>
</evidence>
<proteinExistence type="inferred from homology"/>
<dbReference type="InterPro" id="IPR029058">
    <property type="entry name" value="AB_hydrolase_fold"/>
</dbReference>
<evidence type="ECO:0000313" key="6">
    <source>
        <dbReference type="EMBL" id="EDV18683.1"/>
    </source>
</evidence>
<reference evidence="6 7" key="1">
    <citation type="journal article" date="2008" name="Nature">
        <title>The Trichoplax genome and the nature of placozoans.</title>
        <authorList>
            <person name="Srivastava M."/>
            <person name="Begovic E."/>
            <person name="Chapman J."/>
            <person name="Putnam N.H."/>
            <person name="Hellsten U."/>
            <person name="Kawashima T."/>
            <person name="Kuo A."/>
            <person name="Mitros T."/>
            <person name="Salamov A."/>
            <person name="Carpenter M.L."/>
            <person name="Signorovitch A.Y."/>
            <person name="Moreno M.A."/>
            <person name="Kamm K."/>
            <person name="Grimwood J."/>
            <person name="Schmutz J."/>
            <person name="Shapiro H."/>
            <person name="Grigoriev I.V."/>
            <person name="Buss L.W."/>
            <person name="Schierwater B."/>
            <person name="Dellaporta S.L."/>
            <person name="Rokhsar D.S."/>
        </authorList>
    </citation>
    <scope>NUCLEOTIDE SEQUENCE [LARGE SCALE GENOMIC DNA]</scope>
    <source>
        <strain evidence="6 7">Grell-BS-1999</strain>
    </source>
</reference>